<evidence type="ECO:0000313" key="4">
    <source>
        <dbReference type="EMBL" id="HIS77386.1"/>
    </source>
</evidence>
<reference evidence="4" key="1">
    <citation type="submission" date="2020-10" db="EMBL/GenBank/DDBJ databases">
        <authorList>
            <person name="Gilroy R."/>
        </authorList>
    </citation>
    <scope>NUCLEOTIDE SEQUENCE</scope>
    <source>
        <strain evidence="4">CHK199-13235</strain>
    </source>
</reference>
<protein>
    <recommendedName>
        <fullName evidence="1">Sugar fermentation stimulation protein homolog</fullName>
    </recommendedName>
</protein>
<reference evidence="4" key="2">
    <citation type="journal article" date="2021" name="PeerJ">
        <title>Extensive microbial diversity within the chicken gut microbiome revealed by metagenomics and culture.</title>
        <authorList>
            <person name="Gilroy R."/>
            <person name="Ravi A."/>
            <person name="Getino M."/>
            <person name="Pursley I."/>
            <person name="Horton D.L."/>
            <person name="Alikhan N.F."/>
            <person name="Baker D."/>
            <person name="Gharbi K."/>
            <person name="Hall N."/>
            <person name="Watson M."/>
            <person name="Adriaenssens E.M."/>
            <person name="Foster-Nyarko E."/>
            <person name="Jarju S."/>
            <person name="Secka A."/>
            <person name="Antonio M."/>
            <person name="Oren A."/>
            <person name="Chaudhuri R.R."/>
            <person name="La Ragione R."/>
            <person name="Hildebrand F."/>
            <person name="Pallen M.J."/>
        </authorList>
    </citation>
    <scope>NUCLEOTIDE SEQUENCE</scope>
    <source>
        <strain evidence="4">CHK199-13235</strain>
    </source>
</reference>
<evidence type="ECO:0000259" key="2">
    <source>
        <dbReference type="Pfam" id="PF03749"/>
    </source>
</evidence>
<dbReference type="Gene3D" id="3.40.1350.60">
    <property type="match status" value="1"/>
</dbReference>
<dbReference type="EMBL" id="DVJP01000076">
    <property type="protein sequence ID" value="HIS77386.1"/>
    <property type="molecule type" value="Genomic_DNA"/>
</dbReference>
<comment type="similarity">
    <text evidence="1">Belongs to the SfsA family.</text>
</comment>
<dbReference type="HAMAP" id="MF_00095">
    <property type="entry name" value="SfsA"/>
    <property type="match status" value="1"/>
</dbReference>
<dbReference type="Gene3D" id="2.40.50.580">
    <property type="match status" value="1"/>
</dbReference>
<dbReference type="InterPro" id="IPR005224">
    <property type="entry name" value="SfsA"/>
</dbReference>
<name>A0A9D1FP18_9FIRM</name>
<dbReference type="PANTHER" id="PTHR30545">
    <property type="entry name" value="SUGAR FERMENTATION STIMULATION PROTEIN A"/>
    <property type="match status" value="1"/>
</dbReference>
<accession>A0A9D1FP18</accession>
<dbReference type="FunFam" id="2.40.50.580:FF:000002">
    <property type="entry name" value="Sugar fermentation stimulation protein homolog"/>
    <property type="match status" value="1"/>
</dbReference>
<evidence type="ECO:0000256" key="1">
    <source>
        <dbReference type="HAMAP-Rule" id="MF_00095"/>
    </source>
</evidence>
<feature type="domain" description="Sugar fermentation stimulation protein C-terminal" evidence="2">
    <location>
        <begin position="80"/>
        <end position="217"/>
    </location>
</feature>
<sequence>MEYRSIERAVFLSRPNRFIAYCQVNGKEEVVHVKNTGRCRELLIPGTEVWLEPAADPNRKTKWSLVAVNKGGRLINIDSQAPNQIAWEAFQSGKLQIPGYEHPLEVRREVKFGESRLDFCLEGGFGLAYGEVKGVTLEENGVCSFPDAPTERGVRHIEELIAAKKAGYGAFLLFIVQMEGMKFLIPNEKTHPAFGEALREAAKAGVAIIARTCSVKPGSIWLDGEIPVYPDGIPGKTSGNLPE</sequence>
<dbReference type="CDD" id="cd22359">
    <property type="entry name" value="SfsA-like_bacterial"/>
    <property type="match status" value="1"/>
</dbReference>
<evidence type="ECO:0000259" key="3">
    <source>
        <dbReference type="Pfam" id="PF17746"/>
    </source>
</evidence>
<proteinExistence type="inferred from homology"/>
<dbReference type="AlphaFoldDB" id="A0A9D1FP18"/>
<dbReference type="Pfam" id="PF17746">
    <property type="entry name" value="SfsA_N"/>
    <property type="match status" value="1"/>
</dbReference>
<feature type="domain" description="SfsA N-terminal OB" evidence="3">
    <location>
        <begin position="12"/>
        <end position="77"/>
    </location>
</feature>
<dbReference type="NCBIfam" id="TIGR00230">
    <property type="entry name" value="sfsA"/>
    <property type="match status" value="1"/>
</dbReference>
<dbReference type="InterPro" id="IPR040452">
    <property type="entry name" value="SfsA_C"/>
</dbReference>
<dbReference type="Pfam" id="PF03749">
    <property type="entry name" value="SfsA"/>
    <property type="match status" value="1"/>
</dbReference>
<comment type="caution">
    <text evidence="4">The sequence shown here is derived from an EMBL/GenBank/DDBJ whole genome shotgun (WGS) entry which is preliminary data.</text>
</comment>
<dbReference type="InterPro" id="IPR041465">
    <property type="entry name" value="SfsA_N"/>
</dbReference>
<organism evidence="4 5">
    <name type="scientific">Candidatus Merdivicinus excrementipullorum</name>
    <dbReference type="NCBI Taxonomy" id="2840867"/>
    <lineage>
        <taxon>Bacteria</taxon>
        <taxon>Bacillati</taxon>
        <taxon>Bacillota</taxon>
        <taxon>Clostridia</taxon>
        <taxon>Eubacteriales</taxon>
        <taxon>Oscillospiraceae</taxon>
        <taxon>Oscillospiraceae incertae sedis</taxon>
        <taxon>Candidatus Merdivicinus</taxon>
    </lineage>
</organism>
<dbReference type="GO" id="GO:0003677">
    <property type="term" value="F:DNA binding"/>
    <property type="evidence" value="ECO:0007669"/>
    <property type="project" value="InterPro"/>
</dbReference>
<dbReference type="Proteomes" id="UP000824002">
    <property type="component" value="Unassembled WGS sequence"/>
</dbReference>
<evidence type="ECO:0000313" key="5">
    <source>
        <dbReference type="Proteomes" id="UP000824002"/>
    </source>
</evidence>
<dbReference type="PANTHER" id="PTHR30545:SF2">
    <property type="entry name" value="SUGAR FERMENTATION STIMULATION PROTEIN A"/>
    <property type="match status" value="1"/>
</dbReference>
<gene>
    <name evidence="1 4" type="primary">sfsA</name>
    <name evidence="4" type="ORF">IAB51_11370</name>
</gene>